<protein>
    <recommendedName>
        <fullName evidence="2">NADH-quinone oxidoreductase subunit J</fullName>
        <ecNumber evidence="2">7.1.1.-</ecNumber>
    </recommendedName>
</protein>
<dbReference type="Pfam" id="PF00499">
    <property type="entry name" value="Oxidored_q3"/>
    <property type="match status" value="1"/>
</dbReference>
<evidence type="ECO:0000256" key="3">
    <source>
        <dbReference type="SAM" id="MobiDB-lite"/>
    </source>
</evidence>
<dbReference type="GO" id="GO:0048038">
    <property type="term" value="F:quinone binding"/>
    <property type="evidence" value="ECO:0007669"/>
    <property type="project" value="UniProtKB-UniRule"/>
</dbReference>
<feature type="compositionally biased region" description="Low complexity" evidence="3">
    <location>
        <begin position="244"/>
        <end position="275"/>
    </location>
</feature>
<dbReference type="GO" id="GO:0005886">
    <property type="term" value="C:plasma membrane"/>
    <property type="evidence" value="ECO:0007669"/>
    <property type="project" value="UniProtKB-SubCell"/>
</dbReference>
<keyword evidence="2" id="KW-1003">Cell membrane</keyword>
<comment type="caution">
    <text evidence="4">The sequence shown here is derived from an EMBL/GenBank/DDBJ whole genome shotgun (WGS) entry which is preliminary data.</text>
</comment>
<organism evidence="4 5">
    <name type="scientific">Lautropia dentalis</name>
    <dbReference type="NCBI Taxonomy" id="2490857"/>
    <lineage>
        <taxon>Bacteria</taxon>
        <taxon>Pseudomonadati</taxon>
        <taxon>Pseudomonadota</taxon>
        <taxon>Betaproteobacteria</taxon>
        <taxon>Burkholderiales</taxon>
        <taxon>Burkholderiaceae</taxon>
        <taxon>Lautropia</taxon>
    </lineage>
</organism>
<keyword evidence="2" id="KW-1133">Transmembrane helix</keyword>
<feature type="region of interest" description="Disordered" evidence="3">
    <location>
        <begin position="195"/>
        <end position="275"/>
    </location>
</feature>
<dbReference type="AlphaFoldDB" id="A0A3R8MSZ3"/>
<feature type="transmembrane region" description="Helical" evidence="2">
    <location>
        <begin position="55"/>
        <end position="79"/>
    </location>
</feature>
<evidence type="ECO:0000256" key="1">
    <source>
        <dbReference type="ARBA" id="ARBA00005698"/>
    </source>
</evidence>
<accession>A0A3R8MSZ3</accession>
<dbReference type="InterPro" id="IPR042106">
    <property type="entry name" value="Nuo/plastoQ_OxRdtase_6_NuoJ"/>
</dbReference>
<evidence type="ECO:0000313" key="5">
    <source>
        <dbReference type="Proteomes" id="UP000270261"/>
    </source>
</evidence>
<proteinExistence type="inferred from homology"/>
<comment type="catalytic activity">
    <reaction evidence="2">
        <text>a quinone + NADH + 5 H(+)(in) = a quinol + NAD(+) + 4 H(+)(out)</text>
        <dbReference type="Rhea" id="RHEA:57888"/>
        <dbReference type="ChEBI" id="CHEBI:15378"/>
        <dbReference type="ChEBI" id="CHEBI:24646"/>
        <dbReference type="ChEBI" id="CHEBI:57540"/>
        <dbReference type="ChEBI" id="CHEBI:57945"/>
        <dbReference type="ChEBI" id="CHEBI:132124"/>
    </reaction>
</comment>
<reference evidence="4 5" key="1">
    <citation type="submission" date="2018-11" db="EMBL/GenBank/DDBJ databases">
        <title>Genome sequencing of Lautropia sp. KCOM 2505 (= ChDC F240).</title>
        <authorList>
            <person name="Kook J.-K."/>
            <person name="Park S.-N."/>
            <person name="Lim Y.K."/>
        </authorList>
    </citation>
    <scope>NUCLEOTIDE SEQUENCE [LARGE SCALE GENOMIC DNA]</scope>
    <source>
        <strain evidence="4 5">KCOM 2505</strain>
    </source>
</reference>
<sequence>MDVTTVLFFVFSLVTVGAATRVITARNPVHSALALVLTFVSSAAIWLLMKAEFLGIVLVLVYVGAVMVLFLFVVMMLDIDLDRLRAGFWRSLPVALFVAAIIVVELALVLWAHFGGALETDAPPLPADYDNAKALGELLYTGYIYPLEIAGMVLLVAMVAAISLTIRRRKDSKSQNPGQQVRVRAADRVRLVSMPAVKPEPPQPPADEGDAAGQGAAPADGKPTSAAAAPAGNAPAPAAPAPSAPAVTPAAGPAPAGTASTPPSGPAPAAGPQKS</sequence>
<feature type="transmembrane region" description="Helical" evidence="2">
    <location>
        <begin position="6"/>
        <end position="24"/>
    </location>
</feature>
<dbReference type="InterPro" id="IPR001457">
    <property type="entry name" value="NADH_UbQ/plastoQ_OxRdtase_su6"/>
</dbReference>
<dbReference type="NCBIfam" id="NF005164">
    <property type="entry name" value="PRK06638.1-4"/>
    <property type="match status" value="1"/>
</dbReference>
<dbReference type="PANTHER" id="PTHR33269:SF17">
    <property type="entry name" value="NADH-UBIQUINONE OXIDOREDUCTASE CHAIN 6"/>
    <property type="match status" value="1"/>
</dbReference>
<keyword evidence="4" id="KW-0560">Oxidoreductase</keyword>
<feature type="transmembrane region" description="Helical" evidence="2">
    <location>
        <begin position="143"/>
        <end position="166"/>
    </location>
</feature>
<keyword evidence="2" id="KW-0874">Quinone</keyword>
<keyword evidence="2" id="KW-0520">NAD</keyword>
<name>A0A3R8MSZ3_9BURK</name>
<dbReference type="OrthoDB" id="5295927at2"/>
<dbReference type="Proteomes" id="UP000270261">
    <property type="component" value="Unassembled WGS sequence"/>
</dbReference>
<keyword evidence="5" id="KW-1185">Reference proteome</keyword>
<comment type="function">
    <text evidence="2">NDH-1 shuttles electrons from NADH, via FMN and iron-sulfur (Fe-S) centers, to quinones in the respiratory chain. Couples the redox reaction to proton translocation (for every two electrons transferred, four hydrogen ions are translocated across the cytoplasmic membrane), and thus conserves the redox energy in a proton gradient.</text>
</comment>
<dbReference type="EMBL" id="RRUE01000001">
    <property type="protein sequence ID" value="RRN45767.1"/>
    <property type="molecule type" value="Genomic_DNA"/>
</dbReference>
<comment type="similarity">
    <text evidence="1 2">Belongs to the complex I subunit 6 family.</text>
</comment>
<dbReference type="PANTHER" id="PTHR33269">
    <property type="entry name" value="NADH-UBIQUINONE OXIDOREDUCTASE CHAIN 6"/>
    <property type="match status" value="1"/>
</dbReference>
<keyword evidence="2" id="KW-0812">Transmembrane</keyword>
<feature type="transmembrane region" description="Helical" evidence="2">
    <location>
        <begin position="31"/>
        <end position="49"/>
    </location>
</feature>
<evidence type="ECO:0000313" key="4">
    <source>
        <dbReference type="EMBL" id="RRN45767.1"/>
    </source>
</evidence>
<dbReference type="EC" id="7.1.1.-" evidence="2"/>
<feature type="transmembrane region" description="Helical" evidence="2">
    <location>
        <begin position="91"/>
        <end position="114"/>
    </location>
</feature>
<gene>
    <name evidence="4" type="ORF">EHV23_06390</name>
</gene>
<comment type="subcellular location">
    <subcellularLocation>
        <location evidence="2">Cell membrane</location>
        <topology evidence="2">Multi-pass membrane protein</topology>
    </subcellularLocation>
</comment>
<feature type="compositionally biased region" description="Low complexity" evidence="3">
    <location>
        <begin position="211"/>
        <end position="236"/>
    </location>
</feature>
<keyword evidence="2" id="KW-0472">Membrane</keyword>
<dbReference type="GO" id="GO:0016491">
    <property type="term" value="F:oxidoreductase activity"/>
    <property type="evidence" value="ECO:0007669"/>
    <property type="project" value="UniProtKB-KW"/>
</dbReference>
<dbReference type="Gene3D" id="1.20.120.1200">
    <property type="entry name" value="NADH-ubiquinone/plastoquinone oxidoreductase chain 6, subunit NuoJ"/>
    <property type="match status" value="1"/>
</dbReference>
<evidence type="ECO:0000256" key="2">
    <source>
        <dbReference type="RuleBase" id="RU004429"/>
    </source>
</evidence>
<dbReference type="GO" id="GO:0008137">
    <property type="term" value="F:NADH dehydrogenase (ubiquinone) activity"/>
    <property type="evidence" value="ECO:0007669"/>
    <property type="project" value="UniProtKB-UniRule"/>
</dbReference>